<accession>A0A7R9KMZ0</accession>
<evidence type="ECO:0000313" key="2">
    <source>
        <dbReference type="Proteomes" id="UP000759131"/>
    </source>
</evidence>
<dbReference type="EMBL" id="OC857899">
    <property type="protein sequence ID" value="CAD7625794.1"/>
    <property type="molecule type" value="Genomic_DNA"/>
</dbReference>
<evidence type="ECO:0000313" key="1">
    <source>
        <dbReference type="EMBL" id="CAD7625794.1"/>
    </source>
</evidence>
<dbReference type="AlphaFoldDB" id="A0A7R9KMZ0"/>
<protein>
    <submittedName>
        <fullName evidence="1">Uncharacterized protein</fullName>
    </submittedName>
</protein>
<dbReference type="EMBL" id="CAJPIZ010003324">
    <property type="protein sequence ID" value="CAG2106224.1"/>
    <property type="molecule type" value="Genomic_DNA"/>
</dbReference>
<keyword evidence="2" id="KW-1185">Reference proteome</keyword>
<name>A0A7R9KMZ0_9ACAR</name>
<dbReference type="Proteomes" id="UP000759131">
    <property type="component" value="Unassembled WGS sequence"/>
</dbReference>
<sequence>MMMIIIGRTESHKTLSIYQYNA</sequence>
<proteinExistence type="predicted"/>
<organism evidence="1">
    <name type="scientific">Medioppia subpectinata</name>
    <dbReference type="NCBI Taxonomy" id="1979941"/>
    <lineage>
        <taxon>Eukaryota</taxon>
        <taxon>Metazoa</taxon>
        <taxon>Ecdysozoa</taxon>
        <taxon>Arthropoda</taxon>
        <taxon>Chelicerata</taxon>
        <taxon>Arachnida</taxon>
        <taxon>Acari</taxon>
        <taxon>Acariformes</taxon>
        <taxon>Sarcoptiformes</taxon>
        <taxon>Oribatida</taxon>
        <taxon>Brachypylina</taxon>
        <taxon>Oppioidea</taxon>
        <taxon>Oppiidae</taxon>
        <taxon>Medioppia</taxon>
    </lineage>
</organism>
<gene>
    <name evidence="1" type="ORF">OSB1V03_LOCUS6227</name>
</gene>
<reference evidence="1" key="1">
    <citation type="submission" date="2020-11" db="EMBL/GenBank/DDBJ databases">
        <authorList>
            <person name="Tran Van P."/>
        </authorList>
    </citation>
    <scope>NUCLEOTIDE SEQUENCE</scope>
</reference>